<dbReference type="GO" id="GO:1990002">
    <property type="term" value="F:methylglyoxal reductase (NADPH) (acetol producing) activity"/>
    <property type="evidence" value="ECO:0007669"/>
    <property type="project" value="TreeGrafter"/>
</dbReference>
<dbReference type="Proteomes" id="UP000546970">
    <property type="component" value="Unassembled WGS sequence"/>
</dbReference>
<dbReference type="RefSeq" id="WP_169277666.1">
    <property type="nucleotide sequence ID" value="NZ_JABBCP010000005.1"/>
</dbReference>
<dbReference type="GO" id="GO:0046872">
    <property type="term" value="F:metal ion binding"/>
    <property type="evidence" value="ECO:0007669"/>
    <property type="project" value="InterPro"/>
</dbReference>
<dbReference type="AlphaFoldDB" id="A0A7X9UCL7"/>
<dbReference type="SUPFAM" id="SSF56796">
    <property type="entry name" value="Dehydroquinate synthase-like"/>
    <property type="match status" value="1"/>
</dbReference>
<name>A0A7X9UCL7_9ACTN</name>
<evidence type="ECO:0000313" key="5">
    <source>
        <dbReference type="Proteomes" id="UP000546970"/>
    </source>
</evidence>
<sequence length="403" mass="42697">MDRFSYCLPTHFEFGEDAELEVGRLVSRFSGTKALIVLGEGSARRSGLFARVRTSLDRALLEYAVLSGVQPASQLELVREGIDLARDERVDFILAIGGGSVIDVAKAIAAGVRYRGDVLDFFCGEAVLDDALPIGCVLTTAASGSEASATAMLQLEEGRGVAEATSNVLIPSFSVLNPALTETLPAYQVSCGICETLAYLFGLYLEDSQATGVSDRLIEGLMGAIVEETPLVLSDPADVQARADLMWASCMAHNNMCMPGRVPHPVSREIALVLSARLKKPLGSCLSVVLPPVLNLVMERDAARLARLGRRVWGLSSCGNELEDARAAIECLGNYLGALQLPRSLAELGATGKDLEDAVEGTGLVKEALETGNSQVIEHLTRGEAHSLLVALAGRSRTADVAA</sequence>
<dbReference type="Pfam" id="PF25137">
    <property type="entry name" value="ADH_Fe_C"/>
    <property type="match status" value="1"/>
</dbReference>
<dbReference type="EMBL" id="JABBCP010000005">
    <property type="protein sequence ID" value="NMF56050.1"/>
    <property type="molecule type" value="Genomic_DNA"/>
</dbReference>
<dbReference type="CDD" id="cd08187">
    <property type="entry name" value="BDH"/>
    <property type="match status" value="1"/>
</dbReference>
<dbReference type="GO" id="GO:0005829">
    <property type="term" value="C:cytosol"/>
    <property type="evidence" value="ECO:0007669"/>
    <property type="project" value="TreeGrafter"/>
</dbReference>
<evidence type="ECO:0000256" key="1">
    <source>
        <dbReference type="ARBA" id="ARBA00023002"/>
    </source>
</evidence>
<evidence type="ECO:0000259" key="2">
    <source>
        <dbReference type="Pfam" id="PF00465"/>
    </source>
</evidence>
<reference evidence="4 5" key="1">
    <citation type="submission" date="2020-04" db="EMBL/GenBank/DDBJ databases">
        <title>Collinsella sp. KGMB02528 nov., an anaerobic actinobacterium isolated from human feces.</title>
        <authorList>
            <person name="Han K.-I."/>
            <person name="Eom M.K."/>
            <person name="Kim J.-S."/>
            <person name="Lee K.C."/>
            <person name="Suh M.K."/>
            <person name="Park S.-H."/>
            <person name="Lee J.H."/>
            <person name="Kang S.W."/>
            <person name="Park J.-E."/>
            <person name="Oh B.S."/>
            <person name="Yu S.Y."/>
            <person name="Choi S.-H."/>
            <person name="Lee D.H."/>
            <person name="Yoon H."/>
            <person name="Kim B.-Y."/>
            <person name="Lee J.H."/>
            <person name="Lee J.-S."/>
        </authorList>
    </citation>
    <scope>NUCLEOTIDE SEQUENCE [LARGE SCALE GENOMIC DNA]</scope>
    <source>
        <strain evidence="4 5">KGMB02528</strain>
    </source>
</reference>
<dbReference type="InterPro" id="IPR044731">
    <property type="entry name" value="BDH-like"/>
</dbReference>
<keyword evidence="1" id="KW-0560">Oxidoreductase</keyword>
<dbReference type="Gene3D" id="3.40.50.1970">
    <property type="match status" value="1"/>
</dbReference>
<feature type="domain" description="Alcohol dehydrogenase iron-type/glycerol dehydrogenase GldA" evidence="2">
    <location>
        <begin position="9"/>
        <end position="178"/>
    </location>
</feature>
<dbReference type="GO" id="GO:1990362">
    <property type="term" value="F:butanol dehydrogenase (NAD+) activity"/>
    <property type="evidence" value="ECO:0007669"/>
    <property type="project" value="InterPro"/>
</dbReference>
<gene>
    <name evidence="4" type="ORF">HF320_06890</name>
</gene>
<evidence type="ECO:0000313" key="4">
    <source>
        <dbReference type="EMBL" id="NMF56050.1"/>
    </source>
</evidence>
<evidence type="ECO:0000259" key="3">
    <source>
        <dbReference type="Pfam" id="PF25137"/>
    </source>
</evidence>
<organism evidence="4 5">
    <name type="scientific">Collinsella acetigenes</name>
    <dbReference type="NCBI Taxonomy" id="2713419"/>
    <lineage>
        <taxon>Bacteria</taxon>
        <taxon>Bacillati</taxon>
        <taxon>Actinomycetota</taxon>
        <taxon>Coriobacteriia</taxon>
        <taxon>Coriobacteriales</taxon>
        <taxon>Coriobacteriaceae</taxon>
        <taxon>Collinsella</taxon>
    </lineage>
</organism>
<dbReference type="GO" id="GO:0008106">
    <property type="term" value="F:alcohol dehydrogenase (NADP+) activity"/>
    <property type="evidence" value="ECO:0007669"/>
    <property type="project" value="TreeGrafter"/>
</dbReference>
<dbReference type="FunFam" id="3.40.50.1970:FF:000003">
    <property type="entry name" value="Alcohol dehydrogenase, iron-containing"/>
    <property type="match status" value="1"/>
</dbReference>
<feature type="domain" description="Fe-containing alcohol dehydrogenase-like C-terminal" evidence="3">
    <location>
        <begin position="207"/>
        <end position="373"/>
    </location>
</feature>
<keyword evidence="5" id="KW-1185">Reference proteome</keyword>
<accession>A0A7X9UCL7</accession>
<dbReference type="PANTHER" id="PTHR43633:SF1">
    <property type="entry name" value="ALCOHOL DEHYDROGENASE YQHD"/>
    <property type="match status" value="1"/>
</dbReference>
<dbReference type="PANTHER" id="PTHR43633">
    <property type="entry name" value="ALCOHOL DEHYDROGENASE YQHD"/>
    <property type="match status" value="1"/>
</dbReference>
<dbReference type="Pfam" id="PF00465">
    <property type="entry name" value="Fe-ADH"/>
    <property type="match status" value="1"/>
</dbReference>
<dbReference type="Gene3D" id="1.20.1090.10">
    <property type="entry name" value="Dehydroquinate synthase-like - alpha domain"/>
    <property type="match status" value="1"/>
</dbReference>
<dbReference type="InterPro" id="IPR056798">
    <property type="entry name" value="ADH_Fe_C"/>
</dbReference>
<proteinExistence type="predicted"/>
<dbReference type="InterPro" id="IPR001670">
    <property type="entry name" value="ADH_Fe/GldA"/>
</dbReference>
<protein>
    <submittedName>
        <fullName evidence="4">Iron-containing alcohol dehydrogenase</fullName>
    </submittedName>
</protein>
<comment type="caution">
    <text evidence="4">The sequence shown here is derived from an EMBL/GenBank/DDBJ whole genome shotgun (WGS) entry which is preliminary data.</text>
</comment>